<proteinExistence type="predicted"/>
<organism evidence="12 13">
    <name type="scientific">Rhodocyclus tenuis</name>
    <name type="common">Rhodospirillum tenue</name>
    <dbReference type="NCBI Taxonomy" id="1066"/>
    <lineage>
        <taxon>Bacteria</taxon>
        <taxon>Pseudomonadati</taxon>
        <taxon>Pseudomonadota</taxon>
        <taxon>Betaproteobacteria</taxon>
        <taxon>Rhodocyclales</taxon>
        <taxon>Rhodocyclaceae</taxon>
        <taxon>Rhodocyclus</taxon>
    </lineage>
</organism>
<feature type="binding site" description="axial binding residue" evidence="11">
    <location>
        <position position="157"/>
    </location>
    <ligand>
        <name>heme</name>
        <dbReference type="ChEBI" id="CHEBI:30413"/>
        <label>2</label>
    </ligand>
    <ligandPart>
        <name>Fe</name>
        <dbReference type="ChEBI" id="CHEBI:18248"/>
    </ligandPart>
</feature>
<feature type="binding site" description="covalent" evidence="10">
    <location>
        <position position="311"/>
    </location>
    <ligand>
        <name>heme</name>
        <dbReference type="ChEBI" id="CHEBI:30413"/>
        <label>4</label>
    </ligand>
</feature>
<evidence type="ECO:0000256" key="11">
    <source>
        <dbReference type="PIRSR" id="PIRSR000017-2"/>
    </source>
</evidence>
<evidence type="ECO:0000313" key="13">
    <source>
        <dbReference type="Proteomes" id="UP000587070"/>
    </source>
</evidence>
<feature type="binding site" description="covalent" evidence="10">
    <location>
        <position position="156"/>
    </location>
    <ligand>
        <name>heme</name>
        <dbReference type="ChEBI" id="CHEBI:30413"/>
        <label>2</label>
    </ligand>
</feature>
<feature type="binding site" description="axial binding residue" evidence="11">
    <location>
        <position position="255"/>
    </location>
    <ligand>
        <name>heme</name>
        <dbReference type="ChEBI" id="CHEBI:30413"/>
        <label>3</label>
    </ligand>
    <ligandPart>
        <name>Fe</name>
        <dbReference type="ChEBI" id="CHEBI:18248"/>
    </ligandPart>
</feature>
<feature type="binding site" description="covalent" evidence="10">
    <location>
        <position position="254"/>
    </location>
    <ligand>
        <name>heme</name>
        <dbReference type="ChEBI" id="CHEBI:30413"/>
        <label>3</label>
    </ligand>
</feature>
<name>A0A840GCC2_RHOTE</name>
<accession>A0A840GCC2</accession>
<dbReference type="GO" id="GO:0009055">
    <property type="term" value="F:electron transfer activity"/>
    <property type="evidence" value="ECO:0007669"/>
    <property type="project" value="InterPro"/>
</dbReference>
<evidence type="ECO:0000256" key="10">
    <source>
        <dbReference type="PIRSR" id="PIRSR000017-1"/>
    </source>
</evidence>
<feature type="binding site" description="axial binding residue" evidence="11">
    <location>
        <position position="131"/>
    </location>
    <ligand>
        <name>heme</name>
        <dbReference type="ChEBI" id="CHEBI:30413"/>
        <label>2</label>
    </ligand>
    <ligandPart>
        <name>Fe</name>
        <dbReference type="ChEBI" id="CHEBI:18248"/>
    </ligandPart>
</feature>
<reference evidence="12 13" key="1">
    <citation type="submission" date="2020-08" db="EMBL/GenBank/DDBJ databases">
        <title>Genome sequencing of Purple Non-Sulfur Bacteria from various extreme environments.</title>
        <authorList>
            <person name="Mayer M."/>
        </authorList>
    </citation>
    <scope>NUCLEOTIDE SEQUENCE [LARGE SCALE GENOMIC DNA]</scope>
    <source>
        <strain evidence="12 13">2761</strain>
    </source>
</reference>
<evidence type="ECO:0000256" key="7">
    <source>
        <dbReference type="ARBA" id="ARBA00022982"/>
    </source>
</evidence>
<dbReference type="GO" id="GO:0020037">
    <property type="term" value="F:heme binding"/>
    <property type="evidence" value="ECO:0007669"/>
    <property type="project" value="InterPro"/>
</dbReference>
<feature type="binding site" description="covalent" evidence="10">
    <location>
        <position position="153"/>
    </location>
    <ligand>
        <name>heme</name>
        <dbReference type="ChEBI" id="CHEBI:30413"/>
        <label>2</label>
    </ligand>
</feature>
<keyword evidence="7 9" id="KW-0249">Electron transport</keyword>
<evidence type="ECO:0000256" key="4">
    <source>
        <dbReference type="ARBA" id="ARBA00022531"/>
    </source>
</evidence>
<dbReference type="InterPro" id="IPR023119">
    <property type="entry name" value="Multihaem_cyt_PRC_cyt_su-like"/>
</dbReference>
<dbReference type="OrthoDB" id="9813732at2"/>
<evidence type="ECO:0000256" key="6">
    <source>
        <dbReference type="ARBA" id="ARBA00022723"/>
    </source>
</evidence>
<comment type="caution">
    <text evidence="12">The sequence shown here is derived from an EMBL/GenBank/DDBJ whole genome shotgun (WGS) entry which is preliminary data.</text>
</comment>
<dbReference type="AlphaFoldDB" id="A0A840GCC2"/>
<keyword evidence="4 9" id="KW-0602">Photosynthesis</keyword>
<dbReference type="PROSITE" id="PS51257">
    <property type="entry name" value="PROKAR_LIPOPROTEIN"/>
    <property type="match status" value="1"/>
</dbReference>
<dbReference type="Gene3D" id="1.10.468.10">
    <property type="entry name" value="Photosynthetic Reaction Center, subunit C, domain 2"/>
    <property type="match status" value="2"/>
</dbReference>
<dbReference type="RefSeq" id="WP_153114717.1">
    <property type="nucleotide sequence ID" value="NZ_JACIGE010000019.1"/>
</dbReference>
<comment type="function">
    <text evidence="1 9">The reaction center of purple bacteria contains a tightly bound cytochrome molecule which re-reduces the photo oxidized primary electron donor.</text>
</comment>
<evidence type="ECO:0000256" key="1">
    <source>
        <dbReference type="ARBA" id="ARBA00003196"/>
    </source>
</evidence>
<feature type="binding site" description="covalent" evidence="10">
    <location>
        <position position="314"/>
    </location>
    <ligand>
        <name>heme</name>
        <dbReference type="ChEBI" id="CHEBI:30413"/>
        <label>4</label>
    </ligand>
</feature>
<dbReference type="SUPFAM" id="SSF48695">
    <property type="entry name" value="Multiheme cytochromes"/>
    <property type="match status" value="1"/>
</dbReference>
<dbReference type="GO" id="GO:0030077">
    <property type="term" value="C:plasma membrane light-harvesting complex"/>
    <property type="evidence" value="ECO:0007669"/>
    <property type="project" value="InterPro"/>
</dbReference>
<evidence type="ECO:0000256" key="2">
    <source>
        <dbReference type="ARBA" id="ARBA00015978"/>
    </source>
</evidence>
<keyword evidence="9" id="KW-0674">Reaction center</keyword>
<dbReference type="InterPro" id="IPR036280">
    <property type="entry name" value="Multihaem_cyt_sf"/>
</dbReference>
<evidence type="ECO:0000256" key="9">
    <source>
        <dbReference type="PIRNR" id="PIRNR000017"/>
    </source>
</evidence>
<dbReference type="InterPro" id="IPR003158">
    <property type="entry name" value="Photosyn_RC_cyt_c-su"/>
</dbReference>
<keyword evidence="5 9" id="KW-0349">Heme</keyword>
<evidence type="ECO:0000256" key="3">
    <source>
        <dbReference type="ARBA" id="ARBA00022448"/>
    </source>
</evidence>
<evidence type="ECO:0000256" key="5">
    <source>
        <dbReference type="ARBA" id="ARBA00022617"/>
    </source>
</evidence>
<protein>
    <recommendedName>
        <fullName evidence="2 9">Photosynthetic reaction center cytochrome c subunit</fullName>
    </recommendedName>
</protein>
<feature type="binding site" description="covalent" evidence="10">
    <location>
        <position position="251"/>
    </location>
    <ligand>
        <name>heme</name>
        <dbReference type="ChEBI" id="CHEBI:30413"/>
        <label>3</label>
    </ligand>
</feature>
<dbReference type="Proteomes" id="UP000587070">
    <property type="component" value="Unassembled WGS sequence"/>
</dbReference>
<comment type="PTM">
    <text evidence="9 10">Binds 4 heme groups per subunit.</text>
</comment>
<dbReference type="NCBIfam" id="NF040706">
    <property type="entry name" value="photo_cyt_PufC"/>
    <property type="match status" value="1"/>
</dbReference>
<dbReference type="GO" id="GO:0019684">
    <property type="term" value="P:photosynthesis, light reaction"/>
    <property type="evidence" value="ECO:0007669"/>
    <property type="project" value="InterPro"/>
</dbReference>
<feature type="binding site" description="axial binding residue" evidence="11">
    <location>
        <position position="95"/>
    </location>
    <ligand>
        <name>heme</name>
        <dbReference type="ChEBI" id="CHEBI:30413"/>
        <label>1</label>
    </ligand>
    <ligandPart>
        <name>Fe</name>
        <dbReference type="ChEBI" id="CHEBI:18248"/>
    </ligandPart>
</feature>
<feature type="binding site" description="axial binding residue" evidence="11">
    <location>
        <position position="315"/>
    </location>
    <ligand>
        <name>heme</name>
        <dbReference type="ChEBI" id="CHEBI:30413"/>
        <label>4</label>
    </ligand>
    <ligandPart>
        <name>Fe</name>
        <dbReference type="ChEBI" id="CHEBI:18248"/>
    </ligandPart>
</feature>
<gene>
    <name evidence="12" type="ORF">GGD90_003525</name>
</gene>
<keyword evidence="8 9" id="KW-0408">Iron</keyword>
<evidence type="ECO:0000256" key="8">
    <source>
        <dbReference type="ARBA" id="ARBA00023004"/>
    </source>
</evidence>
<feature type="binding site" description="covalent" evidence="10">
    <location>
        <position position="108"/>
    </location>
    <ligand>
        <name>heme</name>
        <dbReference type="ChEBI" id="CHEBI:30413"/>
        <label>1</label>
    </ligand>
</feature>
<feature type="binding site" description="covalent" evidence="10">
    <location>
        <position position="111"/>
    </location>
    <ligand>
        <name>heme</name>
        <dbReference type="ChEBI" id="CHEBI:30413"/>
        <label>1</label>
    </ligand>
</feature>
<sequence length="361" mass="38185">MNARNQKLAWAAGALGLIAFTAGCERPPVDTVQRGYRGLGMVEVYNPAKTAALAATQQSPAATPAVAAAGVPAASVYQNVQVLKDLDISEFNRLMVSITQWVAPEVGCSYCHADGDLAADTVYTKVVSRRMLEMTRHINSDWKAHVAETGVTCYTCHQGKPVPSNIWFADAGPKSGGQMAKRQGQNAPAPAVGLTSLPFDPFSMFLEKSTAVPVISKTALPVKGANPADVKTAEATYGLMMHISKALGVNCTYCHNTRSFAEWEASTPQRQTAWHGIRLVRDLNVTYLDPLTPVFPKNRLGPQGDGPKVNCATCHNGVFKPLYGVSLAKEYPSLHNPAKAAAAAPAAAPVEAEAAPAASGT</sequence>
<keyword evidence="6 9" id="KW-0479">Metal-binding</keyword>
<dbReference type="Pfam" id="PF02276">
    <property type="entry name" value="CytoC_RC"/>
    <property type="match status" value="1"/>
</dbReference>
<keyword evidence="13" id="KW-1185">Reference proteome</keyword>
<dbReference type="CDD" id="cd09224">
    <property type="entry name" value="CytoC_RC"/>
    <property type="match status" value="1"/>
</dbReference>
<dbReference type="GO" id="GO:0005506">
    <property type="term" value="F:iron ion binding"/>
    <property type="evidence" value="ECO:0007669"/>
    <property type="project" value="InterPro"/>
</dbReference>
<feature type="binding site" description="axial binding residue" evidence="11">
    <location>
        <position position="145"/>
    </location>
    <ligand>
        <name>heme</name>
        <dbReference type="ChEBI" id="CHEBI:30413"/>
        <label>4</label>
    </ligand>
    <ligandPart>
        <name>Fe</name>
        <dbReference type="ChEBI" id="CHEBI:18248"/>
    </ligandPart>
</feature>
<evidence type="ECO:0000313" key="12">
    <source>
        <dbReference type="EMBL" id="MBB4249121.1"/>
    </source>
</evidence>
<feature type="binding site" description="axial binding residue" evidence="11">
    <location>
        <position position="240"/>
    </location>
    <ligand>
        <name>heme</name>
        <dbReference type="ChEBI" id="CHEBI:30413"/>
        <label>3</label>
    </ligand>
    <ligandPart>
        <name>Fe</name>
        <dbReference type="ChEBI" id="CHEBI:18248"/>
    </ligandPart>
</feature>
<dbReference type="PIRSF" id="PIRSF000017">
    <property type="entry name" value="RC_cytochrome"/>
    <property type="match status" value="1"/>
</dbReference>
<keyword evidence="3 9" id="KW-0813">Transport</keyword>
<feature type="binding site" description="axial binding residue" evidence="11">
    <location>
        <position position="112"/>
    </location>
    <ligand>
        <name>heme</name>
        <dbReference type="ChEBI" id="CHEBI:30413"/>
        <label>1</label>
    </ligand>
    <ligandPart>
        <name>Fe</name>
        <dbReference type="ChEBI" id="CHEBI:18248"/>
    </ligandPart>
</feature>
<dbReference type="EMBL" id="JACIGE010000019">
    <property type="protein sequence ID" value="MBB4249121.1"/>
    <property type="molecule type" value="Genomic_DNA"/>
</dbReference>